<proteinExistence type="predicted"/>
<keyword evidence="1" id="KW-0812">Transmembrane</keyword>
<gene>
    <name evidence="2" type="ORF">BJ322DRAFT_364892</name>
</gene>
<dbReference type="Proteomes" id="UP000736335">
    <property type="component" value="Unassembled WGS sequence"/>
</dbReference>
<evidence type="ECO:0000256" key="1">
    <source>
        <dbReference type="SAM" id="Phobius"/>
    </source>
</evidence>
<reference evidence="2" key="2">
    <citation type="submission" date="2020-11" db="EMBL/GenBank/DDBJ databases">
        <authorList>
            <consortium name="DOE Joint Genome Institute"/>
            <person name="Kuo A."/>
            <person name="Miyauchi S."/>
            <person name="Kiss E."/>
            <person name="Drula E."/>
            <person name="Kohler A."/>
            <person name="Sanchez-Garcia M."/>
            <person name="Andreopoulos B."/>
            <person name="Barry K.W."/>
            <person name="Bonito G."/>
            <person name="Buee M."/>
            <person name="Carver A."/>
            <person name="Chen C."/>
            <person name="Cichocki N."/>
            <person name="Clum A."/>
            <person name="Culley D."/>
            <person name="Crous P.W."/>
            <person name="Fauchery L."/>
            <person name="Girlanda M."/>
            <person name="Hayes R."/>
            <person name="Keri Z."/>
            <person name="Labutti K."/>
            <person name="Lipzen A."/>
            <person name="Lombard V."/>
            <person name="Magnuson J."/>
            <person name="Maillard F."/>
            <person name="Morin E."/>
            <person name="Murat C."/>
            <person name="Nolan M."/>
            <person name="Ohm R."/>
            <person name="Pangilinan J."/>
            <person name="Pereira M."/>
            <person name="Perotto S."/>
            <person name="Peter M."/>
            <person name="Riley R."/>
            <person name="Sitrit Y."/>
            <person name="Stielow B."/>
            <person name="Szollosi G."/>
            <person name="Zifcakova L."/>
            <person name="Stursova M."/>
            <person name="Spatafora J.W."/>
            <person name="Tedersoo L."/>
            <person name="Vaario L.-M."/>
            <person name="Yamada A."/>
            <person name="Yan M."/>
            <person name="Wang P."/>
            <person name="Xu J."/>
            <person name="Bruns T."/>
            <person name="Baldrian P."/>
            <person name="Vilgalys R."/>
            <person name="Henrissat B."/>
            <person name="Grigoriev I.V."/>
            <person name="Hibbett D."/>
            <person name="Nagy L.G."/>
            <person name="Martin F.M."/>
        </authorList>
    </citation>
    <scope>NUCLEOTIDE SEQUENCE</scope>
    <source>
        <strain evidence="2">UH-Tt-Lm1</strain>
    </source>
</reference>
<comment type="caution">
    <text evidence="2">The sequence shown here is derived from an EMBL/GenBank/DDBJ whole genome shotgun (WGS) entry which is preliminary data.</text>
</comment>
<accession>A0A9P6H5Q5</accession>
<dbReference type="AlphaFoldDB" id="A0A9P6H5Q5"/>
<evidence type="ECO:0000313" key="3">
    <source>
        <dbReference type="Proteomes" id="UP000736335"/>
    </source>
</evidence>
<keyword evidence="1" id="KW-1133">Transmembrane helix</keyword>
<reference evidence="2" key="1">
    <citation type="journal article" date="2020" name="Nat. Commun.">
        <title>Large-scale genome sequencing of mycorrhizal fungi provides insights into the early evolution of symbiotic traits.</title>
        <authorList>
            <person name="Miyauchi S."/>
            <person name="Kiss E."/>
            <person name="Kuo A."/>
            <person name="Drula E."/>
            <person name="Kohler A."/>
            <person name="Sanchez-Garcia M."/>
            <person name="Morin E."/>
            <person name="Andreopoulos B."/>
            <person name="Barry K.W."/>
            <person name="Bonito G."/>
            <person name="Buee M."/>
            <person name="Carver A."/>
            <person name="Chen C."/>
            <person name="Cichocki N."/>
            <person name="Clum A."/>
            <person name="Culley D."/>
            <person name="Crous P.W."/>
            <person name="Fauchery L."/>
            <person name="Girlanda M."/>
            <person name="Hayes R.D."/>
            <person name="Keri Z."/>
            <person name="LaButti K."/>
            <person name="Lipzen A."/>
            <person name="Lombard V."/>
            <person name="Magnuson J."/>
            <person name="Maillard F."/>
            <person name="Murat C."/>
            <person name="Nolan M."/>
            <person name="Ohm R.A."/>
            <person name="Pangilinan J."/>
            <person name="Pereira M.F."/>
            <person name="Perotto S."/>
            <person name="Peter M."/>
            <person name="Pfister S."/>
            <person name="Riley R."/>
            <person name="Sitrit Y."/>
            <person name="Stielow J.B."/>
            <person name="Szollosi G."/>
            <person name="Zifcakova L."/>
            <person name="Stursova M."/>
            <person name="Spatafora J.W."/>
            <person name="Tedersoo L."/>
            <person name="Vaario L.M."/>
            <person name="Yamada A."/>
            <person name="Yan M."/>
            <person name="Wang P."/>
            <person name="Xu J."/>
            <person name="Bruns T."/>
            <person name="Baldrian P."/>
            <person name="Vilgalys R."/>
            <person name="Dunand C."/>
            <person name="Henrissat B."/>
            <person name="Grigoriev I.V."/>
            <person name="Hibbett D."/>
            <person name="Nagy L.G."/>
            <person name="Martin F.M."/>
        </authorList>
    </citation>
    <scope>NUCLEOTIDE SEQUENCE</scope>
    <source>
        <strain evidence="2">UH-Tt-Lm1</strain>
    </source>
</reference>
<dbReference type="OrthoDB" id="3259324at2759"/>
<organism evidence="2 3">
    <name type="scientific">Thelephora terrestris</name>
    <dbReference type="NCBI Taxonomy" id="56493"/>
    <lineage>
        <taxon>Eukaryota</taxon>
        <taxon>Fungi</taxon>
        <taxon>Dikarya</taxon>
        <taxon>Basidiomycota</taxon>
        <taxon>Agaricomycotina</taxon>
        <taxon>Agaricomycetes</taxon>
        <taxon>Thelephorales</taxon>
        <taxon>Thelephoraceae</taxon>
        <taxon>Thelephora</taxon>
    </lineage>
</organism>
<sequence>MHDPLLQRKERLLQRRRLYQRLVWDIGAWMLLIPVGGGCLVWAGGRLAGLSIDSSPFPNLYTTLISC</sequence>
<protein>
    <submittedName>
        <fullName evidence="2">Uncharacterized protein</fullName>
    </submittedName>
</protein>
<feature type="transmembrane region" description="Helical" evidence="1">
    <location>
        <begin position="21"/>
        <end position="43"/>
    </location>
</feature>
<keyword evidence="1" id="KW-0472">Membrane</keyword>
<keyword evidence="3" id="KW-1185">Reference proteome</keyword>
<name>A0A9P6H5Q5_9AGAM</name>
<evidence type="ECO:0000313" key="2">
    <source>
        <dbReference type="EMBL" id="KAF9779594.1"/>
    </source>
</evidence>
<dbReference type="EMBL" id="WIUZ02000019">
    <property type="protein sequence ID" value="KAF9779594.1"/>
    <property type="molecule type" value="Genomic_DNA"/>
</dbReference>